<evidence type="ECO:0000313" key="1">
    <source>
        <dbReference type="EMBL" id="DAD82730.1"/>
    </source>
</evidence>
<reference evidence="1" key="1">
    <citation type="journal article" date="2021" name="Proc. Natl. Acad. Sci. U.S.A.">
        <title>A Catalog of Tens of Thousands of Viruses from Human Metagenomes Reveals Hidden Associations with Chronic Diseases.</title>
        <authorList>
            <person name="Tisza M.J."/>
            <person name="Buck C.B."/>
        </authorList>
    </citation>
    <scope>NUCLEOTIDE SEQUENCE</scope>
    <source>
        <strain evidence="1">Ctrpg19</strain>
    </source>
</reference>
<proteinExistence type="predicted"/>
<protein>
    <submittedName>
        <fullName evidence="1">Zinc-ribbon domain protein</fullName>
    </submittedName>
</protein>
<accession>A0A8S5MKG9</accession>
<sequence>MKDVFITCPHCGRQYLPAEIFYPNEFFGRPHDIERKDNLQIDSYFGKPMQLDEDYECDNCFKKFRVTAKLQFKVEELAKYDMSRAYITNLFDDKITLSESDAE</sequence>
<dbReference type="EMBL" id="BK014923">
    <property type="protein sequence ID" value="DAD82730.1"/>
    <property type="molecule type" value="Genomic_DNA"/>
</dbReference>
<name>A0A8S5MKG9_9CAUD</name>
<organism evidence="1">
    <name type="scientific">Siphoviridae sp. ctrpg19</name>
    <dbReference type="NCBI Taxonomy" id="2826481"/>
    <lineage>
        <taxon>Viruses</taxon>
        <taxon>Duplodnaviria</taxon>
        <taxon>Heunggongvirae</taxon>
        <taxon>Uroviricota</taxon>
        <taxon>Caudoviricetes</taxon>
    </lineage>
</organism>